<dbReference type="RefSeq" id="WP_341429434.1">
    <property type="nucleotide sequence ID" value="NZ_JBBUTG010000048.1"/>
</dbReference>
<proteinExistence type="predicted"/>
<dbReference type="Proteomes" id="UP001371218">
    <property type="component" value="Unassembled WGS sequence"/>
</dbReference>
<gene>
    <name evidence="1" type="ORF">AACH06_29640</name>
</gene>
<evidence type="ECO:0008006" key="3">
    <source>
        <dbReference type="Google" id="ProtNLM"/>
    </source>
</evidence>
<dbReference type="EMBL" id="JBBUTG010000048">
    <property type="protein sequence ID" value="MEK8034999.1"/>
    <property type="molecule type" value="Genomic_DNA"/>
</dbReference>
<evidence type="ECO:0000313" key="1">
    <source>
        <dbReference type="EMBL" id="MEK8034999.1"/>
    </source>
</evidence>
<reference evidence="1 2" key="1">
    <citation type="submission" date="2024-04" db="EMBL/GenBank/DDBJ databases">
        <title>Novel species of the genus Ideonella isolated from streams.</title>
        <authorList>
            <person name="Lu H."/>
        </authorList>
    </citation>
    <scope>NUCLEOTIDE SEQUENCE [LARGE SCALE GENOMIC DNA]</scope>
    <source>
        <strain evidence="1 2">DXS29W</strain>
    </source>
</reference>
<keyword evidence="2" id="KW-1185">Reference proteome</keyword>
<organism evidence="1 2">
    <name type="scientific">Ideonella lacteola</name>
    <dbReference type="NCBI Taxonomy" id="2984193"/>
    <lineage>
        <taxon>Bacteria</taxon>
        <taxon>Pseudomonadati</taxon>
        <taxon>Pseudomonadota</taxon>
        <taxon>Betaproteobacteria</taxon>
        <taxon>Burkholderiales</taxon>
        <taxon>Sphaerotilaceae</taxon>
        <taxon>Ideonella</taxon>
    </lineage>
</organism>
<protein>
    <recommendedName>
        <fullName evidence="3">DUF4259 domain-containing protein</fullName>
    </recommendedName>
</protein>
<comment type="caution">
    <text evidence="1">The sequence shown here is derived from an EMBL/GenBank/DDBJ whole genome shotgun (WGS) entry which is preliminary data.</text>
</comment>
<evidence type="ECO:0000313" key="2">
    <source>
        <dbReference type="Proteomes" id="UP001371218"/>
    </source>
</evidence>
<accession>A0ABU9BYZ7</accession>
<sequence>MGAWGNGLLENDSGCDLWDVLVTAGDLSAVAAEFARVFQEYDRFENAVKSGSNFVSLSPEEIEQRIAAAKATPGSDNEHWSEFEEVMRETYSEPIEWEGTREADQVLAAALVLHAIVTRTLVTHLPEASSASNLLNFDPPANLLLKAQTALLRIAANPAKRKESRGWTKRVNQALAALRDAA</sequence>
<name>A0ABU9BYZ7_9BURK</name>